<evidence type="ECO:0000259" key="6">
    <source>
        <dbReference type="PROSITE" id="PS51379"/>
    </source>
</evidence>
<comment type="caution">
    <text evidence="7">The sequence shown here is derived from an EMBL/GenBank/DDBJ whole genome shotgun (WGS) entry which is preliminary data.</text>
</comment>
<evidence type="ECO:0000313" key="8">
    <source>
        <dbReference type="Proteomes" id="UP001354971"/>
    </source>
</evidence>
<name>A0ABU7LPC9_9PROT</name>
<keyword evidence="4" id="KW-0408">Iron</keyword>
<gene>
    <name evidence="7" type="ORF">V0U79_05160</name>
</gene>
<dbReference type="InterPro" id="IPR009051">
    <property type="entry name" value="Helical_ferredxn"/>
</dbReference>
<dbReference type="InterPro" id="IPR017896">
    <property type="entry name" value="4Fe4S_Fe-S-bd"/>
</dbReference>
<evidence type="ECO:0000256" key="3">
    <source>
        <dbReference type="ARBA" id="ARBA00023002"/>
    </source>
</evidence>
<evidence type="ECO:0000256" key="5">
    <source>
        <dbReference type="ARBA" id="ARBA00023014"/>
    </source>
</evidence>
<evidence type="ECO:0000256" key="4">
    <source>
        <dbReference type="ARBA" id="ARBA00023004"/>
    </source>
</evidence>
<dbReference type="PANTHER" id="PTHR43255">
    <property type="entry name" value="IRON-SULFUR-BINDING OXIDOREDUCTASE FADF-RELATED-RELATED"/>
    <property type="match status" value="1"/>
</dbReference>
<keyword evidence="3" id="KW-0560">Oxidoreductase</keyword>
<proteinExistence type="predicted"/>
<reference evidence="7 8" key="1">
    <citation type="submission" date="2024-01" db="EMBL/GenBank/DDBJ databases">
        <title>Hyphobacterium bacterium isolated from marine sediment.</title>
        <authorList>
            <person name="Zhao S."/>
        </authorList>
    </citation>
    <scope>NUCLEOTIDE SEQUENCE [LARGE SCALE GENOMIC DNA]</scope>
    <source>
        <strain evidence="8">HN65</strain>
    </source>
</reference>
<dbReference type="PROSITE" id="PS51379">
    <property type="entry name" value="4FE4S_FER_2"/>
    <property type="match status" value="1"/>
</dbReference>
<dbReference type="Gene3D" id="1.10.1060.10">
    <property type="entry name" value="Alpha-helical ferredoxin"/>
    <property type="match status" value="1"/>
</dbReference>
<keyword evidence="5" id="KW-0411">Iron-sulfur</keyword>
<sequence length="249" mass="28229">MSHATTTRVQKHIGDPVSAETPVSRDMLEEIFQDIQSDLRYDHELNGCLNCGICTATCPSAHYYDYSPREIVQLLWTENLEGIYDAMQEKIWACAQCYTCAARCPFGNSPGGLVMLMREVAIKHGMESAKNVLRPFSRVMLKLISTGNQLSPDMINPDHFADWGPNISKVSAPLAVLRKAIPMATLNTTKTAWEVNLKTSVELYTIWEETGVLDQLETIDENLFDVISDIMEEKREDWEDFLDEQDDED</sequence>
<keyword evidence="8" id="KW-1185">Reference proteome</keyword>
<dbReference type="InterPro" id="IPR017900">
    <property type="entry name" value="4Fe4S_Fe_S_CS"/>
</dbReference>
<dbReference type="Pfam" id="PF13183">
    <property type="entry name" value="Fer4_8"/>
    <property type="match status" value="1"/>
</dbReference>
<keyword evidence="2" id="KW-0479">Metal-binding</keyword>
<evidence type="ECO:0000256" key="1">
    <source>
        <dbReference type="ARBA" id="ARBA00022485"/>
    </source>
</evidence>
<dbReference type="SUPFAM" id="SSF46548">
    <property type="entry name" value="alpha-helical ferredoxin"/>
    <property type="match status" value="1"/>
</dbReference>
<protein>
    <submittedName>
        <fullName evidence="7">4Fe-4S dicluster domain-containing protein</fullName>
    </submittedName>
</protein>
<dbReference type="PROSITE" id="PS00198">
    <property type="entry name" value="4FE4S_FER_1"/>
    <property type="match status" value="2"/>
</dbReference>
<dbReference type="PANTHER" id="PTHR43255:SF1">
    <property type="entry name" value="IRON-SULFUR-BINDING OXIDOREDUCTASE FADF-RELATED"/>
    <property type="match status" value="1"/>
</dbReference>
<evidence type="ECO:0000256" key="2">
    <source>
        <dbReference type="ARBA" id="ARBA00022723"/>
    </source>
</evidence>
<keyword evidence="1" id="KW-0004">4Fe-4S</keyword>
<dbReference type="Proteomes" id="UP001354971">
    <property type="component" value="Unassembled WGS sequence"/>
</dbReference>
<feature type="domain" description="4Fe-4S ferredoxin-type" evidence="6">
    <location>
        <begin position="37"/>
        <end position="69"/>
    </location>
</feature>
<accession>A0ABU7LPC9</accession>
<dbReference type="EMBL" id="JAZDRP010000003">
    <property type="protein sequence ID" value="MEE2525747.1"/>
    <property type="molecule type" value="Genomic_DNA"/>
</dbReference>
<dbReference type="InterPro" id="IPR051460">
    <property type="entry name" value="HdrC_iron-sulfur_subunit"/>
</dbReference>
<evidence type="ECO:0000313" key="7">
    <source>
        <dbReference type="EMBL" id="MEE2525747.1"/>
    </source>
</evidence>
<organism evidence="7 8">
    <name type="scientific">Hyphobacterium lacteum</name>
    <dbReference type="NCBI Taxonomy" id="3116575"/>
    <lineage>
        <taxon>Bacteria</taxon>
        <taxon>Pseudomonadati</taxon>
        <taxon>Pseudomonadota</taxon>
        <taxon>Alphaproteobacteria</taxon>
        <taxon>Maricaulales</taxon>
        <taxon>Maricaulaceae</taxon>
        <taxon>Hyphobacterium</taxon>
    </lineage>
</organism>